<keyword evidence="3" id="KW-1185">Reference proteome</keyword>
<reference evidence="2 3" key="1">
    <citation type="submission" date="2019-01" db="EMBL/GenBank/DDBJ databases">
        <authorList>
            <person name="Chen W.-M."/>
        </authorList>
    </citation>
    <scope>NUCLEOTIDE SEQUENCE [LARGE SCALE GENOMIC DNA]</scope>
    <source>
        <strain evidence="2 3">CCP-7</strain>
    </source>
</reference>
<dbReference type="RefSeq" id="WP_127746858.1">
    <property type="nucleotide sequence ID" value="NZ_SACN01000007.1"/>
</dbReference>
<dbReference type="OrthoDB" id="9791366at2"/>
<dbReference type="GO" id="GO:0016787">
    <property type="term" value="F:hydrolase activity"/>
    <property type="evidence" value="ECO:0007669"/>
    <property type="project" value="UniProtKB-KW"/>
</dbReference>
<dbReference type="InterPro" id="IPR050228">
    <property type="entry name" value="Carboxylesterase_BioH"/>
</dbReference>
<evidence type="ECO:0000313" key="3">
    <source>
        <dbReference type="Proteomes" id="UP000282971"/>
    </source>
</evidence>
<organism evidence="2 3">
    <name type="scientific">Sphingomonas crocodyli</name>
    <dbReference type="NCBI Taxonomy" id="1979270"/>
    <lineage>
        <taxon>Bacteria</taxon>
        <taxon>Pseudomonadati</taxon>
        <taxon>Pseudomonadota</taxon>
        <taxon>Alphaproteobacteria</taxon>
        <taxon>Sphingomonadales</taxon>
        <taxon>Sphingomonadaceae</taxon>
        <taxon>Sphingomonas</taxon>
    </lineage>
</organism>
<dbReference type="InterPro" id="IPR000073">
    <property type="entry name" value="AB_hydrolase_1"/>
</dbReference>
<dbReference type="Pfam" id="PF00561">
    <property type="entry name" value="Abhydrolase_1"/>
    <property type="match status" value="1"/>
</dbReference>
<evidence type="ECO:0000313" key="2">
    <source>
        <dbReference type="EMBL" id="RVT89063.1"/>
    </source>
</evidence>
<dbReference type="SUPFAM" id="SSF53474">
    <property type="entry name" value="alpha/beta-Hydrolases"/>
    <property type="match status" value="1"/>
</dbReference>
<sequence length="285" mass="30658">MIAPAHRWWQSREGLRLHAYDYAAADGDARLPVICLHGLTRNGRDFGELAPWVAARGRRTLAIDVRGRGLSDRDPAATYQIPFYVDDVATLLDGLGIAKAVFVGTSMGGLITMATAAIRPDLIASAVINDVGPELAVEGLTRIASYVGQASPITSWADAADHLRRQNEHALPHYARADWDAMARRMFREQDGAITADYDPAIAKGFAGGAPDVDPWTFWNLLAKDRPVLLLRGALSDLLAEDVAARMTATAPTIRFAAIPDVGHAPMLDEPAALAAIGAFLQDMP</sequence>
<accession>A0A437LUT5</accession>
<comment type="caution">
    <text evidence="2">The sequence shown here is derived from an EMBL/GenBank/DDBJ whole genome shotgun (WGS) entry which is preliminary data.</text>
</comment>
<dbReference type="InterPro" id="IPR029058">
    <property type="entry name" value="AB_hydrolase_fold"/>
</dbReference>
<dbReference type="EMBL" id="SACN01000007">
    <property type="protein sequence ID" value="RVT89063.1"/>
    <property type="molecule type" value="Genomic_DNA"/>
</dbReference>
<dbReference type="PANTHER" id="PTHR43194">
    <property type="entry name" value="HYDROLASE ALPHA/BETA FOLD FAMILY"/>
    <property type="match status" value="1"/>
</dbReference>
<dbReference type="Gene3D" id="3.40.50.1820">
    <property type="entry name" value="alpha/beta hydrolase"/>
    <property type="match status" value="1"/>
</dbReference>
<proteinExistence type="predicted"/>
<dbReference type="Proteomes" id="UP000282971">
    <property type="component" value="Unassembled WGS sequence"/>
</dbReference>
<dbReference type="AlphaFoldDB" id="A0A437LUT5"/>
<evidence type="ECO:0000259" key="1">
    <source>
        <dbReference type="Pfam" id="PF00561"/>
    </source>
</evidence>
<protein>
    <submittedName>
        <fullName evidence="2">Alpha/beta fold hydrolase</fullName>
    </submittedName>
</protein>
<dbReference type="PANTHER" id="PTHR43194:SF2">
    <property type="entry name" value="PEROXISOMAL MEMBRANE PROTEIN LPX1"/>
    <property type="match status" value="1"/>
</dbReference>
<gene>
    <name evidence="2" type="ORF">EOD43_23370</name>
</gene>
<keyword evidence="2" id="KW-0378">Hydrolase</keyword>
<name>A0A437LUT5_9SPHN</name>
<feature type="domain" description="AB hydrolase-1" evidence="1">
    <location>
        <begin position="32"/>
        <end position="271"/>
    </location>
</feature>